<evidence type="ECO:0000313" key="1">
    <source>
        <dbReference type="EMBL" id="QHT07043.1"/>
    </source>
</evidence>
<name>A0A6C0CRX3_9ZZZZ</name>
<dbReference type="EMBL" id="MN739479">
    <property type="protein sequence ID" value="QHT07043.1"/>
    <property type="molecule type" value="Genomic_DNA"/>
</dbReference>
<sequence>MSDYTVISQNVPEASMELIVKTYQECNSDVMATITKLLDLEVPIEKPKTEWDIRRETYDYIDAQMQNHLKQLKNNGYQDENGVLKVPVISASLLDKNLSVNPVLKK</sequence>
<organism evidence="1">
    <name type="scientific">viral metagenome</name>
    <dbReference type="NCBI Taxonomy" id="1070528"/>
    <lineage>
        <taxon>unclassified sequences</taxon>
        <taxon>metagenomes</taxon>
        <taxon>organismal metagenomes</taxon>
    </lineage>
</organism>
<dbReference type="AlphaFoldDB" id="A0A6C0CRX3"/>
<reference evidence="1" key="1">
    <citation type="journal article" date="2020" name="Nature">
        <title>Giant virus diversity and host interactions through global metagenomics.</title>
        <authorList>
            <person name="Schulz F."/>
            <person name="Roux S."/>
            <person name="Paez-Espino D."/>
            <person name="Jungbluth S."/>
            <person name="Walsh D.A."/>
            <person name="Denef V.J."/>
            <person name="McMahon K.D."/>
            <person name="Konstantinidis K.T."/>
            <person name="Eloe-Fadrosh E.A."/>
            <person name="Kyrpides N.C."/>
            <person name="Woyke T."/>
        </authorList>
    </citation>
    <scope>NUCLEOTIDE SEQUENCE</scope>
    <source>
        <strain evidence="1">GVMAG-M-3300021962-46</strain>
    </source>
</reference>
<protein>
    <submittedName>
        <fullName evidence="1">Uncharacterized protein</fullName>
    </submittedName>
</protein>
<accession>A0A6C0CRX3</accession>
<proteinExistence type="predicted"/>